<proteinExistence type="predicted"/>
<dbReference type="OrthoDB" id="1927217at2759"/>
<feature type="compositionally biased region" description="Low complexity" evidence="1">
    <location>
        <begin position="354"/>
        <end position="368"/>
    </location>
</feature>
<feature type="compositionally biased region" description="Low complexity" evidence="1">
    <location>
        <begin position="299"/>
        <end position="319"/>
    </location>
</feature>
<evidence type="ECO:0000313" key="2">
    <source>
        <dbReference type="Proteomes" id="UP000504607"/>
    </source>
</evidence>
<accession>A0A6I9R9J1</accession>
<dbReference type="Proteomes" id="UP000504607">
    <property type="component" value="Chromosome 5"/>
</dbReference>
<feature type="compositionally biased region" description="Polar residues" evidence="1">
    <location>
        <begin position="252"/>
        <end position="285"/>
    </location>
</feature>
<feature type="region of interest" description="Disordered" evidence="1">
    <location>
        <begin position="381"/>
        <end position="430"/>
    </location>
</feature>
<evidence type="ECO:0000256" key="1">
    <source>
        <dbReference type="SAM" id="MobiDB-lite"/>
    </source>
</evidence>
<dbReference type="GO" id="GO:0043622">
    <property type="term" value="P:cortical microtubule organization"/>
    <property type="evidence" value="ECO:0007669"/>
    <property type="project" value="TreeGrafter"/>
</dbReference>
<feature type="region of interest" description="Disordered" evidence="1">
    <location>
        <begin position="555"/>
        <end position="581"/>
    </location>
</feature>
<evidence type="ECO:0000313" key="3">
    <source>
        <dbReference type="RefSeq" id="XP_010922788.1"/>
    </source>
</evidence>
<feature type="region of interest" description="Disordered" evidence="1">
    <location>
        <begin position="97"/>
        <end position="368"/>
    </location>
</feature>
<protein>
    <submittedName>
        <fullName evidence="3">GPI-anchored protein pfl2</fullName>
    </submittedName>
</protein>
<feature type="compositionally biased region" description="Polar residues" evidence="1">
    <location>
        <begin position="138"/>
        <end position="147"/>
    </location>
</feature>
<gene>
    <name evidence="3" type="primary">LOC105046012</name>
</gene>
<dbReference type="FunCoup" id="A0A6I9R9J1">
    <property type="interactions" value="2605"/>
</dbReference>
<dbReference type="KEGG" id="egu:105046012"/>
<dbReference type="PANTHER" id="PTHR31949:SF2">
    <property type="entry name" value="OS05G0480600 PROTEIN"/>
    <property type="match status" value="1"/>
</dbReference>
<feature type="compositionally biased region" description="Low complexity" evidence="1">
    <location>
        <begin position="152"/>
        <end position="173"/>
    </location>
</feature>
<feature type="compositionally biased region" description="Polar residues" evidence="1">
    <location>
        <begin position="392"/>
        <end position="403"/>
    </location>
</feature>
<name>A0A6I9R9J1_ELAGV</name>
<feature type="compositionally biased region" description="Basic and acidic residues" evidence="1">
    <location>
        <begin position="557"/>
        <end position="573"/>
    </location>
</feature>
<feature type="compositionally biased region" description="Low complexity" evidence="1">
    <location>
        <begin position="200"/>
        <end position="216"/>
    </location>
</feature>
<feature type="compositionally biased region" description="Low complexity" evidence="1">
    <location>
        <begin position="122"/>
        <end position="136"/>
    </location>
</feature>
<keyword evidence="2" id="KW-1185">Reference proteome</keyword>
<dbReference type="AlphaFoldDB" id="A0A6I9R9J1"/>
<feature type="compositionally biased region" description="Polar residues" evidence="1">
    <location>
        <begin position="174"/>
        <end position="199"/>
    </location>
</feature>
<organism evidence="2 3">
    <name type="scientific">Elaeis guineensis var. tenera</name>
    <name type="common">Oil palm</name>
    <dbReference type="NCBI Taxonomy" id="51953"/>
    <lineage>
        <taxon>Eukaryota</taxon>
        <taxon>Viridiplantae</taxon>
        <taxon>Streptophyta</taxon>
        <taxon>Embryophyta</taxon>
        <taxon>Tracheophyta</taxon>
        <taxon>Spermatophyta</taxon>
        <taxon>Magnoliopsida</taxon>
        <taxon>Liliopsida</taxon>
        <taxon>Arecaceae</taxon>
        <taxon>Arecoideae</taxon>
        <taxon>Cocoseae</taxon>
        <taxon>Elaeidinae</taxon>
        <taxon>Elaeis</taxon>
    </lineage>
</organism>
<sequence>MNRVARGSLSGWRNIPAGRGHDRWRSLGGKEEDESLQLDLFLTSSGGALIGSANGSVGQDEQVKLERLSIGSAKIGRSGMDDLLNADNGKHDYDWLLTPPGSPHCPSSEAIKKPLSSVAPKRGSTVRSVSTTRATRLPASQSENGHSTRPARSGSVTRPSISSTSFSNTNRTSVLNTSSASVTSRPSTAGSRAATLSTARPSIPTSRPIPTRSPTPVKTRATPSSPGLKSGPSHSSRPSTPTSRPRVPTNSISNSNSSVARLNSRPSTPSRQSVAPTTALTTGRSPSVGRLSAINGRNSAPSSRPSSPSPRSRAPVRPADLPDFPLDTPPNLRTKLPERSASAGRMRPGAALTVRSNSSSNSEMVASVSSNRRLSLPVVSRSRFPENPPKVLSQNNGHQTTPPSIRKSVVSEAGTRKPIKPAASTESTGFGRTISKKSLDMALRHMDIRQSLGGIRSASLFPHSIRSAAPKGRARMSEPIVPLTSDEDFVENGNCHETFSGDCNRSVSYNGDSTSKSPDRESIMTRESVGELDLYGSYQYDAMLLKEDSKNTNWLHGVEDKSDQSPFDHRFEPPPEPFDPL</sequence>
<dbReference type="GO" id="GO:0055028">
    <property type="term" value="C:cortical microtubule"/>
    <property type="evidence" value="ECO:0007669"/>
    <property type="project" value="TreeGrafter"/>
</dbReference>
<dbReference type="GeneID" id="105046012"/>
<feature type="compositionally biased region" description="Low complexity" evidence="1">
    <location>
        <begin position="230"/>
        <end position="251"/>
    </location>
</feature>
<dbReference type="InParanoid" id="A0A6I9R9J1"/>
<dbReference type="PANTHER" id="PTHR31949">
    <property type="entry name" value="GASTRIC MUCIN-LIKE PROTEIN"/>
    <property type="match status" value="1"/>
</dbReference>
<dbReference type="RefSeq" id="XP_010922788.1">
    <property type="nucleotide sequence ID" value="XM_010924486.3"/>
</dbReference>
<reference evidence="3" key="1">
    <citation type="submission" date="2025-08" db="UniProtKB">
        <authorList>
            <consortium name="RefSeq"/>
        </authorList>
    </citation>
    <scope>IDENTIFICATION</scope>
</reference>